<feature type="transmembrane region" description="Helical" evidence="8">
    <location>
        <begin position="147"/>
        <end position="167"/>
    </location>
</feature>
<name>A0ABW4SPY2_9ACTN</name>
<evidence type="ECO:0000259" key="9">
    <source>
        <dbReference type="PROSITE" id="PS50850"/>
    </source>
</evidence>
<comment type="subcellular location">
    <subcellularLocation>
        <location evidence="1">Cell membrane</location>
        <topology evidence="1">Multi-pass membrane protein</topology>
    </subcellularLocation>
</comment>
<dbReference type="InterPro" id="IPR020846">
    <property type="entry name" value="MFS_dom"/>
</dbReference>
<feature type="transmembrane region" description="Helical" evidence="8">
    <location>
        <begin position="340"/>
        <end position="360"/>
    </location>
</feature>
<proteinExistence type="predicted"/>
<protein>
    <submittedName>
        <fullName evidence="10">MFS transporter</fullName>
    </submittedName>
</protein>
<dbReference type="InterPro" id="IPR036259">
    <property type="entry name" value="MFS_trans_sf"/>
</dbReference>
<feature type="transmembrane region" description="Helical" evidence="8">
    <location>
        <begin position="482"/>
        <end position="503"/>
    </location>
</feature>
<evidence type="ECO:0000256" key="1">
    <source>
        <dbReference type="ARBA" id="ARBA00004651"/>
    </source>
</evidence>
<dbReference type="SUPFAM" id="SSF103473">
    <property type="entry name" value="MFS general substrate transporter"/>
    <property type="match status" value="1"/>
</dbReference>
<feature type="region of interest" description="Disordered" evidence="7">
    <location>
        <begin position="507"/>
        <end position="526"/>
    </location>
</feature>
<feature type="domain" description="Major facilitator superfamily (MFS) profile" evidence="9">
    <location>
        <begin position="23"/>
        <end position="507"/>
    </location>
</feature>
<feature type="transmembrane region" description="Helical" evidence="8">
    <location>
        <begin position="89"/>
        <end position="108"/>
    </location>
</feature>
<evidence type="ECO:0000256" key="3">
    <source>
        <dbReference type="ARBA" id="ARBA00022475"/>
    </source>
</evidence>
<feature type="transmembrane region" description="Helical" evidence="8">
    <location>
        <begin position="411"/>
        <end position="431"/>
    </location>
</feature>
<evidence type="ECO:0000256" key="2">
    <source>
        <dbReference type="ARBA" id="ARBA00022448"/>
    </source>
</evidence>
<dbReference type="Gene3D" id="1.20.1250.20">
    <property type="entry name" value="MFS general substrate transporter like domains"/>
    <property type="match status" value="1"/>
</dbReference>
<dbReference type="PANTHER" id="PTHR42718:SF47">
    <property type="entry name" value="METHYL VIOLOGEN RESISTANCE PROTEIN SMVA"/>
    <property type="match status" value="1"/>
</dbReference>
<dbReference type="Gene3D" id="1.20.1720.10">
    <property type="entry name" value="Multidrug resistance protein D"/>
    <property type="match status" value="1"/>
</dbReference>
<keyword evidence="3" id="KW-1003">Cell membrane</keyword>
<evidence type="ECO:0000256" key="6">
    <source>
        <dbReference type="ARBA" id="ARBA00023136"/>
    </source>
</evidence>
<feature type="transmembrane region" description="Helical" evidence="8">
    <location>
        <begin position="372"/>
        <end position="390"/>
    </location>
</feature>
<feature type="transmembrane region" description="Helical" evidence="8">
    <location>
        <begin position="65"/>
        <end position="82"/>
    </location>
</feature>
<evidence type="ECO:0000256" key="4">
    <source>
        <dbReference type="ARBA" id="ARBA00022692"/>
    </source>
</evidence>
<dbReference type="Pfam" id="PF07690">
    <property type="entry name" value="MFS_1"/>
    <property type="match status" value="1"/>
</dbReference>
<gene>
    <name evidence="10" type="ORF">ACFSKW_06845</name>
</gene>
<dbReference type="PROSITE" id="PS50850">
    <property type="entry name" value="MFS"/>
    <property type="match status" value="1"/>
</dbReference>
<evidence type="ECO:0000256" key="7">
    <source>
        <dbReference type="SAM" id="MobiDB-lite"/>
    </source>
</evidence>
<evidence type="ECO:0000313" key="11">
    <source>
        <dbReference type="Proteomes" id="UP001597368"/>
    </source>
</evidence>
<feature type="transmembrane region" description="Helical" evidence="8">
    <location>
        <begin position="114"/>
        <end position="135"/>
    </location>
</feature>
<feature type="transmembrane region" description="Helical" evidence="8">
    <location>
        <begin position="209"/>
        <end position="228"/>
    </location>
</feature>
<dbReference type="InterPro" id="IPR011701">
    <property type="entry name" value="MFS"/>
</dbReference>
<feature type="transmembrane region" description="Helical" evidence="8">
    <location>
        <begin position="173"/>
        <end position="197"/>
    </location>
</feature>
<dbReference type="RefSeq" id="WP_379570317.1">
    <property type="nucleotide sequence ID" value="NZ_JBHUFV010000011.1"/>
</dbReference>
<accession>A0ABW4SPY2</accession>
<comment type="caution">
    <text evidence="10">The sequence shown here is derived from an EMBL/GenBank/DDBJ whole genome shotgun (WGS) entry which is preliminary data.</text>
</comment>
<evidence type="ECO:0000256" key="8">
    <source>
        <dbReference type="SAM" id="Phobius"/>
    </source>
</evidence>
<feature type="transmembrane region" description="Helical" evidence="8">
    <location>
        <begin position="234"/>
        <end position="255"/>
    </location>
</feature>
<keyword evidence="5 8" id="KW-1133">Transmembrane helix</keyword>
<keyword evidence="2" id="KW-0813">Transport</keyword>
<sequence length="526" mass="54219">MAENRANKAHEPPARAGIREWTALAVLGMPAVLVMMNMSVLYLALPSLSAGLQPDGSQLLWITDIYGFMVAGSLVTMGMLGDRFGHRRILLLGAVAFTCASVVAAYAPDAGLLIAARAVQGVAAAALAPSSLALIRALFADVRQRTLAITIWMMAFMGGGALGPLVGGVLLQYFWWGAVFLLAVPTMALLLVTGPFLVPESRASASGRLDAVSVVLSLLTPLTIVFGIKDLAVHGFALPSVGVLVAGLVIGVVFVRRQRRLSNPLLDLGLFRIPAFAVSVTGMVLVGIVLFGTSLLTSQYLQLVLGFSPLEAGLWQLPTAVTGTVVALVVSSLTGRIRPVVLMSAGAAFAVIGPILLTQVDRNPVTLVSGSVLLFAGLTPFMALGTNLVVGAAPPERAGAASAISETGAELGGALGIAVLGSIATGVYGSYMIGHTPDGVPATVAEAASETLPAALQAAQRLPDSLGIPFAQTARDAFAHSLHVHALITIPLLIALALLTLTLRRATPPQPPSQPEQATTPTPAFD</sequence>
<dbReference type="Proteomes" id="UP001597368">
    <property type="component" value="Unassembled WGS sequence"/>
</dbReference>
<keyword evidence="6 8" id="KW-0472">Membrane</keyword>
<reference evidence="11" key="1">
    <citation type="journal article" date="2019" name="Int. J. Syst. Evol. Microbiol.">
        <title>The Global Catalogue of Microorganisms (GCM) 10K type strain sequencing project: providing services to taxonomists for standard genome sequencing and annotation.</title>
        <authorList>
            <consortium name="The Broad Institute Genomics Platform"/>
            <consortium name="The Broad Institute Genome Sequencing Center for Infectious Disease"/>
            <person name="Wu L."/>
            <person name="Ma J."/>
        </authorList>
    </citation>
    <scope>NUCLEOTIDE SEQUENCE [LARGE SCALE GENOMIC DNA]</scope>
    <source>
        <strain evidence="11">ICMP 6774ER</strain>
    </source>
</reference>
<evidence type="ECO:0000256" key="5">
    <source>
        <dbReference type="ARBA" id="ARBA00022989"/>
    </source>
</evidence>
<feature type="transmembrane region" description="Helical" evidence="8">
    <location>
        <begin position="313"/>
        <end position="333"/>
    </location>
</feature>
<dbReference type="PANTHER" id="PTHR42718">
    <property type="entry name" value="MAJOR FACILITATOR SUPERFAMILY MULTIDRUG TRANSPORTER MFSC"/>
    <property type="match status" value="1"/>
</dbReference>
<evidence type="ECO:0000313" key="10">
    <source>
        <dbReference type="EMBL" id="MFD1931191.1"/>
    </source>
</evidence>
<keyword evidence="4 8" id="KW-0812">Transmembrane</keyword>
<organism evidence="10 11">
    <name type="scientific">Nonomuraea mangrovi</name>
    <dbReference type="NCBI Taxonomy" id="2316207"/>
    <lineage>
        <taxon>Bacteria</taxon>
        <taxon>Bacillati</taxon>
        <taxon>Actinomycetota</taxon>
        <taxon>Actinomycetes</taxon>
        <taxon>Streptosporangiales</taxon>
        <taxon>Streptosporangiaceae</taxon>
        <taxon>Nonomuraea</taxon>
    </lineage>
</organism>
<feature type="transmembrane region" description="Helical" evidence="8">
    <location>
        <begin position="21"/>
        <end position="45"/>
    </location>
</feature>
<keyword evidence="11" id="KW-1185">Reference proteome</keyword>
<feature type="transmembrane region" description="Helical" evidence="8">
    <location>
        <begin position="276"/>
        <end position="301"/>
    </location>
</feature>
<dbReference type="CDD" id="cd17321">
    <property type="entry name" value="MFS_MMR_MDR_like"/>
    <property type="match status" value="1"/>
</dbReference>
<dbReference type="EMBL" id="JBHUFV010000011">
    <property type="protein sequence ID" value="MFD1931191.1"/>
    <property type="molecule type" value="Genomic_DNA"/>
</dbReference>
<feature type="compositionally biased region" description="Polar residues" evidence="7">
    <location>
        <begin position="515"/>
        <end position="526"/>
    </location>
</feature>